<dbReference type="Proteomes" id="UP001218412">
    <property type="component" value="Chromosome"/>
</dbReference>
<evidence type="ECO:0000256" key="6">
    <source>
        <dbReference type="ARBA" id="ARBA00022842"/>
    </source>
</evidence>
<comment type="catalytic activity">
    <reaction evidence="10">
        <text>D-glyceraldehyde 3-phosphate + pyruvate + H(+) = 1-deoxy-D-xylulose 5-phosphate + CO2</text>
        <dbReference type="Rhea" id="RHEA:12605"/>
        <dbReference type="ChEBI" id="CHEBI:15361"/>
        <dbReference type="ChEBI" id="CHEBI:15378"/>
        <dbReference type="ChEBI" id="CHEBI:16526"/>
        <dbReference type="ChEBI" id="CHEBI:57792"/>
        <dbReference type="ChEBI" id="CHEBI:59776"/>
        <dbReference type="EC" id="2.2.1.7"/>
    </reaction>
</comment>
<comment type="cofactor">
    <cofactor evidence="10">
        <name>Mg(2+)</name>
        <dbReference type="ChEBI" id="CHEBI:18420"/>
    </cofactor>
    <text evidence="10">Binds 1 Mg(2+) ion per subunit.</text>
</comment>
<comment type="pathway">
    <text evidence="1 10">Metabolic intermediate biosynthesis; 1-deoxy-D-xylulose 5-phosphate biosynthesis; 1-deoxy-D-xylulose 5-phosphate from D-glyceraldehyde 3-phosphate and pyruvate: step 1/1.</text>
</comment>
<dbReference type="InterPro" id="IPR033248">
    <property type="entry name" value="Transketolase_C"/>
</dbReference>
<sequence length="638" mass="67360">MTDRPDTPLLDRVTLPSDLKTLSDRELRQLADELRTETISAVSVTGGHLGAGLGVVELTVALHAVFDAPRDKIIWDVGHQCYPHKILTGRRDRIRTLRSGGGLAGFTKRAESPFDPFGAGHSSTSISAALGFAVARDLGGDPGDAIAVIGDGAMSAGMAYEALNNAGHLGKRLIVILNDNEMSIAPPVGAMSSYLTRLYTGGPFQELKAAAKGAVGMLPEALQEGARRAKEMLKGMAVGGTLFEELGFSYIGPVDGHDMEQLLPLLRTVKARASGPVLIHAVTRKGKGYAPAENAADRGHATSKFDVVTGVQAKAKSNAPSYTSVFARALIDQAGRDDRIVGITAAMPDGTGLKQFAERFPRRSFDVGIAEQHAVTFAAGLAAGGMKPFCAIYSTFLQRGYDQVVHDVAVQGLPVRFAIDRAGLVGQDGPTHAGAYDIGFLANLPGFVVMAAADEAELVHMVATAAAHDDGPIAFRFPRGEGAGVEMPARGRVLTIGKGRIVREGSGVVLLSLGTRLAPALEAAEALAARGIRPTVADARFAKPLDRDLILKLAQDHEALITLEEGAVGGFGSHVAQLLAEEGVFDRGLKFRSMVLPDRFVDHDAPFAMYDVSALNARHIEAKVLDVLGIERLADLRA</sequence>
<name>A0ABY7SW08_9RHOB</name>
<dbReference type="EC" id="2.2.1.7" evidence="10"/>
<dbReference type="EMBL" id="CP067134">
    <property type="protein sequence ID" value="WCR11204.1"/>
    <property type="molecule type" value="Genomic_DNA"/>
</dbReference>
<accession>A0ABY7SW08</accession>
<dbReference type="PANTHER" id="PTHR43322">
    <property type="entry name" value="1-D-DEOXYXYLULOSE 5-PHOSPHATE SYNTHASE-RELATED"/>
    <property type="match status" value="1"/>
</dbReference>
<evidence type="ECO:0000313" key="13">
    <source>
        <dbReference type="Proteomes" id="UP001218412"/>
    </source>
</evidence>
<keyword evidence="9 10" id="KW-0414">Isoprene biosynthesis</keyword>
<reference evidence="12 13" key="1">
    <citation type="submission" date="2021-01" db="EMBL/GenBank/DDBJ databases">
        <title>Biogeographic distribution of Paracoccus.</title>
        <authorList>
            <person name="Hollensteiner J."/>
            <person name="Leineberger J."/>
            <person name="Brinkhoff T."/>
            <person name="Daniel R."/>
        </authorList>
    </citation>
    <scope>NUCLEOTIDE SEQUENCE [LARGE SCALE GENOMIC DNA]</scope>
    <source>
        <strain evidence="12 13">LMG25392</strain>
    </source>
</reference>
<dbReference type="Gene3D" id="3.40.50.970">
    <property type="match status" value="2"/>
</dbReference>
<dbReference type="PROSITE" id="PS00802">
    <property type="entry name" value="TRANSKETOLASE_2"/>
    <property type="match status" value="1"/>
</dbReference>
<dbReference type="Gene3D" id="3.40.50.920">
    <property type="match status" value="1"/>
</dbReference>
<dbReference type="Pfam" id="PF13292">
    <property type="entry name" value="DXP_synthase_N"/>
    <property type="match status" value="1"/>
</dbReference>
<keyword evidence="13" id="KW-1185">Reference proteome</keyword>
<evidence type="ECO:0000256" key="1">
    <source>
        <dbReference type="ARBA" id="ARBA00004980"/>
    </source>
</evidence>
<dbReference type="CDD" id="cd07033">
    <property type="entry name" value="TPP_PYR_DXS_TK_like"/>
    <property type="match status" value="1"/>
</dbReference>
<dbReference type="InterPro" id="IPR005477">
    <property type="entry name" value="Dxylulose-5-P_synthase"/>
</dbReference>
<dbReference type="HAMAP" id="MF_00315">
    <property type="entry name" value="DXP_synth"/>
    <property type="match status" value="1"/>
</dbReference>
<evidence type="ECO:0000256" key="8">
    <source>
        <dbReference type="ARBA" id="ARBA00023052"/>
    </source>
</evidence>
<dbReference type="CDD" id="cd02007">
    <property type="entry name" value="TPP_DXS"/>
    <property type="match status" value="1"/>
</dbReference>
<evidence type="ECO:0000256" key="7">
    <source>
        <dbReference type="ARBA" id="ARBA00022977"/>
    </source>
</evidence>
<evidence type="ECO:0000256" key="5">
    <source>
        <dbReference type="ARBA" id="ARBA00022723"/>
    </source>
</evidence>
<feature type="binding site" evidence="10">
    <location>
        <begin position="152"/>
        <end position="153"/>
    </location>
    <ligand>
        <name>thiamine diphosphate</name>
        <dbReference type="ChEBI" id="CHEBI:58937"/>
    </ligand>
</feature>
<keyword evidence="6 10" id="KW-0460">Magnesium</keyword>
<dbReference type="Pfam" id="PF02780">
    <property type="entry name" value="Transketolase_C"/>
    <property type="match status" value="1"/>
</dbReference>
<evidence type="ECO:0000256" key="10">
    <source>
        <dbReference type="HAMAP-Rule" id="MF_00315"/>
    </source>
</evidence>
<comment type="cofactor">
    <cofactor evidence="10">
        <name>thiamine diphosphate</name>
        <dbReference type="ChEBI" id="CHEBI:58937"/>
    </cofactor>
    <text evidence="10">Binds 1 thiamine pyrophosphate per subunit.</text>
</comment>
<protein>
    <recommendedName>
        <fullName evidence="10">1-deoxy-D-xylulose-5-phosphate synthase</fullName>
        <ecNumber evidence="10">2.2.1.7</ecNumber>
    </recommendedName>
    <alternativeName>
        <fullName evidence="10">1-deoxyxylulose-5-phosphate synthase</fullName>
        <shortName evidence="10">DXP synthase</shortName>
        <shortName evidence="10">DXPS</shortName>
    </alternativeName>
</protein>
<feature type="binding site" evidence="10">
    <location>
        <position position="180"/>
    </location>
    <ligand>
        <name>thiamine diphosphate</name>
        <dbReference type="ChEBI" id="CHEBI:58937"/>
    </ligand>
</feature>
<dbReference type="InterPro" id="IPR020826">
    <property type="entry name" value="Transketolase_BS"/>
</dbReference>
<keyword evidence="7 10" id="KW-0784">Thiamine biosynthesis</keyword>
<comment type="function">
    <text evidence="10">Catalyzes the acyloin condensation reaction between C atoms 2 and 3 of pyruvate and glyceraldehyde 3-phosphate to yield 1-deoxy-D-xylulose-5-phosphate (DXP).</text>
</comment>
<dbReference type="InterPro" id="IPR029061">
    <property type="entry name" value="THDP-binding"/>
</dbReference>
<dbReference type="InterPro" id="IPR049557">
    <property type="entry name" value="Transketolase_CS"/>
</dbReference>
<dbReference type="Pfam" id="PF02779">
    <property type="entry name" value="Transket_pyr"/>
    <property type="match status" value="1"/>
</dbReference>
<feature type="binding site" evidence="10">
    <location>
        <position position="79"/>
    </location>
    <ligand>
        <name>thiamine diphosphate</name>
        <dbReference type="ChEBI" id="CHEBI:58937"/>
    </ligand>
</feature>
<comment type="subunit">
    <text evidence="3 10">Homodimer.</text>
</comment>
<feature type="binding site" evidence="10">
    <location>
        <position position="371"/>
    </location>
    <ligand>
        <name>thiamine diphosphate</name>
        <dbReference type="ChEBI" id="CHEBI:58937"/>
    </ligand>
</feature>
<gene>
    <name evidence="10" type="primary">dxs</name>
    <name evidence="12" type="ORF">JHW45_02000</name>
</gene>
<dbReference type="RefSeq" id="WP_272859300.1">
    <property type="nucleotide sequence ID" value="NZ_CP067134.1"/>
</dbReference>
<feature type="binding site" evidence="10">
    <location>
        <position position="289"/>
    </location>
    <ligand>
        <name>thiamine diphosphate</name>
        <dbReference type="ChEBI" id="CHEBI:58937"/>
    </ligand>
</feature>
<keyword evidence="8 10" id="KW-0786">Thiamine pyrophosphate</keyword>
<feature type="binding site" evidence="10">
    <location>
        <position position="180"/>
    </location>
    <ligand>
        <name>Mg(2+)</name>
        <dbReference type="ChEBI" id="CHEBI:18420"/>
    </ligand>
</feature>
<evidence type="ECO:0000256" key="2">
    <source>
        <dbReference type="ARBA" id="ARBA00011081"/>
    </source>
</evidence>
<evidence type="ECO:0000256" key="9">
    <source>
        <dbReference type="ARBA" id="ARBA00023229"/>
    </source>
</evidence>
<dbReference type="SUPFAM" id="SSF52922">
    <property type="entry name" value="TK C-terminal domain-like"/>
    <property type="match status" value="1"/>
</dbReference>
<comment type="similarity">
    <text evidence="2 10">Belongs to the transketolase family. DXPS subfamily.</text>
</comment>
<feature type="domain" description="Transketolase-like pyrimidine-binding" evidence="11">
    <location>
        <begin position="320"/>
        <end position="485"/>
    </location>
</feature>
<evidence type="ECO:0000256" key="4">
    <source>
        <dbReference type="ARBA" id="ARBA00022679"/>
    </source>
</evidence>
<organism evidence="12 13">
    <name type="scientific">Paracoccus stylophorae</name>
    <dbReference type="NCBI Taxonomy" id="659350"/>
    <lineage>
        <taxon>Bacteria</taxon>
        <taxon>Pseudomonadati</taxon>
        <taxon>Pseudomonadota</taxon>
        <taxon>Alphaproteobacteria</taxon>
        <taxon>Rhodobacterales</taxon>
        <taxon>Paracoccaceae</taxon>
        <taxon>Paracoccus</taxon>
    </lineage>
</organism>
<dbReference type="SUPFAM" id="SSF52518">
    <property type="entry name" value="Thiamin diphosphate-binding fold (THDP-binding)"/>
    <property type="match status" value="2"/>
</dbReference>
<evidence type="ECO:0000313" key="12">
    <source>
        <dbReference type="EMBL" id="WCR11204.1"/>
    </source>
</evidence>
<dbReference type="GO" id="GO:0008661">
    <property type="term" value="F:1-deoxy-D-xylulose-5-phosphate synthase activity"/>
    <property type="evidence" value="ECO:0007669"/>
    <property type="project" value="UniProtKB-EC"/>
</dbReference>
<dbReference type="SMART" id="SM00861">
    <property type="entry name" value="Transket_pyr"/>
    <property type="match status" value="1"/>
</dbReference>
<evidence type="ECO:0000259" key="11">
    <source>
        <dbReference type="SMART" id="SM00861"/>
    </source>
</evidence>
<evidence type="ECO:0000256" key="3">
    <source>
        <dbReference type="ARBA" id="ARBA00011738"/>
    </source>
</evidence>
<dbReference type="PANTHER" id="PTHR43322:SF5">
    <property type="entry name" value="1-DEOXY-D-XYLULOSE-5-PHOSPHATE SYNTHASE, CHLOROPLASTIC"/>
    <property type="match status" value="1"/>
</dbReference>
<dbReference type="PROSITE" id="PS00801">
    <property type="entry name" value="TRANSKETOLASE_1"/>
    <property type="match status" value="1"/>
</dbReference>
<keyword evidence="5 10" id="KW-0479">Metal-binding</keyword>
<dbReference type="NCBIfam" id="TIGR00204">
    <property type="entry name" value="dxs"/>
    <property type="match status" value="1"/>
</dbReference>
<keyword evidence="4 10" id="KW-0808">Transferase</keyword>
<dbReference type="NCBIfam" id="NF003933">
    <property type="entry name" value="PRK05444.2-2"/>
    <property type="match status" value="1"/>
</dbReference>
<proteinExistence type="inferred from homology"/>
<feature type="binding site" evidence="10">
    <location>
        <position position="151"/>
    </location>
    <ligand>
        <name>Mg(2+)</name>
        <dbReference type="ChEBI" id="CHEBI:18420"/>
    </ligand>
</feature>
<dbReference type="InterPro" id="IPR005475">
    <property type="entry name" value="Transketolase-like_Pyr-bd"/>
</dbReference>
<dbReference type="InterPro" id="IPR009014">
    <property type="entry name" value="Transketo_C/PFOR_II"/>
</dbReference>
<feature type="binding site" evidence="10">
    <location>
        <begin position="120"/>
        <end position="122"/>
    </location>
    <ligand>
        <name>thiamine diphosphate</name>
        <dbReference type="ChEBI" id="CHEBI:58937"/>
    </ligand>
</feature>